<comment type="caution">
    <text evidence="3">The sequence shown here is derived from an EMBL/GenBank/DDBJ whole genome shotgun (WGS) entry which is preliminary data.</text>
</comment>
<organism evidence="3 4">
    <name type="scientific">Candidatus Shapirobacteria bacterium CG08_land_8_20_14_0_20_39_18</name>
    <dbReference type="NCBI Taxonomy" id="1974883"/>
    <lineage>
        <taxon>Bacteria</taxon>
        <taxon>Candidatus Shapironibacteriota</taxon>
    </lineage>
</organism>
<evidence type="ECO:0000313" key="4">
    <source>
        <dbReference type="Proteomes" id="UP000228996"/>
    </source>
</evidence>
<evidence type="ECO:0000313" key="3">
    <source>
        <dbReference type="EMBL" id="PIU03666.1"/>
    </source>
</evidence>
<dbReference type="InterPro" id="IPR000305">
    <property type="entry name" value="GIY-YIG_endonuc"/>
</dbReference>
<dbReference type="Proteomes" id="UP000228996">
    <property type="component" value="Unassembled WGS sequence"/>
</dbReference>
<gene>
    <name evidence="3" type="ORF">COT44_02130</name>
</gene>
<evidence type="ECO:0000259" key="2">
    <source>
        <dbReference type="PROSITE" id="PS50164"/>
    </source>
</evidence>
<protein>
    <submittedName>
        <fullName evidence="3">Excinuclease ABC subunit C</fullName>
    </submittedName>
</protein>
<dbReference type="AlphaFoldDB" id="A0A2M6XDD9"/>
<evidence type="ECO:0000256" key="1">
    <source>
        <dbReference type="ARBA" id="ARBA00007435"/>
    </source>
</evidence>
<dbReference type="CDD" id="cd10448">
    <property type="entry name" value="GIY-YIG_unchar_3"/>
    <property type="match status" value="1"/>
</dbReference>
<dbReference type="InterPro" id="IPR035901">
    <property type="entry name" value="GIY-YIG_endonuc_sf"/>
</dbReference>
<dbReference type="Gene3D" id="3.40.1440.10">
    <property type="entry name" value="GIY-YIG endonuclease"/>
    <property type="match status" value="1"/>
</dbReference>
<proteinExistence type="inferred from homology"/>
<dbReference type="InterPro" id="IPR050190">
    <property type="entry name" value="UPF0213_domain"/>
</dbReference>
<reference evidence="4" key="1">
    <citation type="submission" date="2017-09" db="EMBL/GenBank/DDBJ databases">
        <title>Depth-based differentiation of microbial function through sediment-hosted aquifers and enrichment of novel symbionts in the deep terrestrial subsurface.</title>
        <authorList>
            <person name="Probst A.J."/>
            <person name="Ladd B."/>
            <person name="Jarett J.K."/>
            <person name="Geller-Mcgrath D.E."/>
            <person name="Sieber C.M.K."/>
            <person name="Emerson J.B."/>
            <person name="Anantharaman K."/>
            <person name="Thomas B.C."/>
            <person name="Malmstrom R."/>
            <person name="Stieglmeier M."/>
            <person name="Klingl A."/>
            <person name="Woyke T."/>
            <person name="Ryan C.M."/>
            <person name="Banfield J.F."/>
        </authorList>
    </citation>
    <scope>NUCLEOTIDE SEQUENCE [LARGE SCALE GENOMIC DNA]</scope>
</reference>
<name>A0A2M6XDD9_9BACT</name>
<dbReference type="EMBL" id="PEYO01000012">
    <property type="protein sequence ID" value="PIU03666.1"/>
    <property type="molecule type" value="Genomic_DNA"/>
</dbReference>
<dbReference type="PANTHER" id="PTHR34477:SF5">
    <property type="entry name" value="BSL5627 PROTEIN"/>
    <property type="match status" value="1"/>
</dbReference>
<dbReference type="PANTHER" id="PTHR34477">
    <property type="entry name" value="UPF0213 PROTEIN YHBQ"/>
    <property type="match status" value="1"/>
</dbReference>
<feature type="domain" description="GIY-YIG" evidence="2">
    <location>
        <begin position="1"/>
        <end position="78"/>
    </location>
</feature>
<dbReference type="PROSITE" id="PS50164">
    <property type="entry name" value="GIY_YIG"/>
    <property type="match status" value="1"/>
</dbReference>
<accession>A0A2M6XDD9</accession>
<dbReference type="Pfam" id="PF01541">
    <property type="entry name" value="GIY-YIG"/>
    <property type="match status" value="1"/>
</dbReference>
<comment type="similarity">
    <text evidence="1">Belongs to the UPF0213 family.</text>
</comment>
<dbReference type="SMART" id="SM00465">
    <property type="entry name" value="GIYc"/>
    <property type="match status" value="1"/>
</dbReference>
<dbReference type="SUPFAM" id="SSF82771">
    <property type="entry name" value="GIY-YIG endonuclease"/>
    <property type="match status" value="1"/>
</dbReference>
<sequence>MVFVYILTNFTNTVLYTGVTNNLERRIWEHKNHLFKNSFTDKYKIYKLLWYQEFNSPEEAITAEKKIKGWTRQKKINLIMELNPEFKELG</sequence>